<organism evidence="1 2">
    <name type="scientific">Camelliibacillus cellulosilyticus</name>
    <dbReference type="NCBI Taxonomy" id="2174486"/>
    <lineage>
        <taxon>Bacteria</taxon>
        <taxon>Bacillati</taxon>
        <taxon>Bacillota</taxon>
        <taxon>Bacilli</taxon>
        <taxon>Bacillales</taxon>
        <taxon>Sporolactobacillaceae</taxon>
        <taxon>Camelliibacillus</taxon>
    </lineage>
</organism>
<dbReference type="InterPro" id="IPR027455">
    <property type="entry name" value="Sper_AcTfrase_N"/>
</dbReference>
<comment type="caution">
    <text evidence="1">The sequence shown here is derived from an EMBL/GenBank/DDBJ whole genome shotgun (WGS) entry which is preliminary data.</text>
</comment>
<dbReference type="Gene3D" id="1.10.287.900">
    <property type="entry name" value="The crystal structure of the spermine/spermidine acetyltransferase from enterococcus faecali"/>
    <property type="match status" value="1"/>
</dbReference>
<evidence type="ECO:0000313" key="2">
    <source>
        <dbReference type="Proteomes" id="UP001596022"/>
    </source>
</evidence>
<name>A0ABV9GQD4_9BACL</name>
<accession>A0ABV9GQD4</accession>
<keyword evidence="2" id="KW-1185">Reference proteome</keyword>
<protein>
    <submittedName>
        <fullName evidence="1">Uncharacterized protein</fullName>
    </submittedName>
</protein>
<dbReference type="Proteomes" id="UP001596022">
    <property type="component" value="Unassembled WGS sequence"/>
</dbReference>
<reference evidence="2" key="1">
    <citation type="journal article" date="2019" name="Int. J. Syst. Evol. Microbiol.">
        <title>The Global Catalogue of Microorganisms (GCM) 10K type strain sequencing project: providing services to taxonomists for standard genome sequencing and annotation.</title>
        <authorList>
            <consortium name="The Broad Institute Genomics Platform"/>
            <consortium name="The Broad Institute Genome Sequencing Center for Infectious Disease"/>
            <person name="Wu L."/>
            <person name="Ma J."/>
        </authorList>
    </citation>
    <scope>NUCLEOTIDE SEQUENCE [LARGE SCALE GENOMIC DNA]</scope>
    <source>
        <strain evidence="2">CGMCC 1.16306</strain>
    </source>
</reference>
<evidence type="ECO:0000313" key="1">
    <source>
        <dbReference type="EMBL" id="MFC4620203.1"/>
    </source>
</evidence>
<sequence length="84" mass="9553">MSHISLRKITFENWREALKLSVTPEQQQYVAAVTPPVAIALAKAYVRPGGKMVEPYAIYHFNQMVGSRRPEPGMEKPLKRSEKV</sequence>
<dbReference type="EMBL" id="JBHSFW010000017">
    <property type="protein sequence ID" value="MFC4620203.1"/>
    <property type="molecule type" value="Genomic_DNA"/>
</dbReference>
<proteinExistence type="predicted"/>
<gene>
    <name evidence="1" type="ORF">ACFO4N_15940</name>
</gene>
<dbReference type="RefSeq" id="WP_376847318.1">
    <property type="nucleotide sequence ID" value="NZ_JBHSFW010000017.1"/>
</dbReference>